<evidence type="ECO:0000256" key="6">
    <source>
        <dbReference type="RuleBase" id="RU364143"/>
    </source>
</evidence>
<protein>
    <recommendedName>
        <fullName evidence="6">Mediator of RNA polymerase II transcription subunit 6</fullName>
    </recommendedName>
    <alternativeName>
        <fullName evidence="6">Mediator complex subunit 6</fullName>
    </alternativeName>
</protein>
<keyword evidence="4 6" id="KW-0804">Transcription</keyword>
<accession>A0A6S8PJQ0</accession>
<keyword evidence="6" id="KW-0010">Activator</keyword>
<feature type="region of interest" description="Disordered" evidence="7">
    <location>
        <begin position="162"/>
        <end position="189"/>
    </location>
</feature>
<name>A0A6S8PJQ0_DUNTE</name>
<dbReference type="EMBL" id="HBIP01034775">
    <property type="protein sequence ID" value="CAE0506146.1"/>
    <property type="molecule type" value="Transcribed_RNA"/>
</dbReference>
<gene>
    <name evidence="6" type="primary">MED6</name>
    <name evidence="8" type="ORF">DTER00134_LOCUS21219</name>
    <name evidence="9" type="ORF">DTER00134_LOCUS21220</name>
    <name evidence="10" type="ORF">DTER00134_LOCUS21221</name>
</gene>
<sequence>MASAGFEDQTGITWFDPNYPHVLNQFSILHYFELSPFFDRSCNNTIARQQGHDPAVPGALEFVVPQGGMEYVLELAQVPHLFVIRKHIRKGPDAAAPGALNTLAYYYVLDKVIYQAPTLHAVLSSRIRRCAWSLHQGFGKLQADLDPLKAQLRKREKLLQQEQLQRKQQQQQQQEMGAQTGAAEASAEFGGAVKAEKPRDEQQDVGKAAAAPMPTVQRVNAADAAQWRRTDNIIMAVLSRYEVPEMPASYYSAPRPGMPAAGVKPEEAEVQGAGAESGAPPPTAGVELPSQQPASRAVGGQPQQQDAAAQLVRPQYQPMQPPLKLEEQDAGGVGGVTRTIVGSSVDDELEGLFPRGSIPKKKRTRLGVMR</sequence>
<comment type="similarity">
    <text evidence="2 6">Belongs to the Mediator complex subunit 6 family.</text>
</comment>
<evidence type="ECO:0000256" key="2">
    <source>
        <dbReference type="ARBA" id="ARBA00007526"/>
    </source>
</evidence>
<reference evidence="8" key="1">
    <citation type="submission" date="2021-01" db="EMBL/GenBank/DDBJ databases">
        <authorList>
            <person name="Corre E."/>
            <person name="Pelletier E."/>
            <person name="Niang G."/>
            <person name="Scheremetjew M."/>
            <person name="Finn R."/>
            <person name="Kale V."/>
            <person name="Holt S."/>
            <person name="Cochrane G."/>
            <person name="Meng A."/>
            <person name="Brown T."/>
            <person name="Cohen L."/>
        </authorList>
    </citation>
    <scope>NUCLEOTIDE SEQUENCE</scope>
    <source>
        <strain evidence="8">CCMP1320</strain>
    </source>
</reference>
<evidence type="ECO:0000313" key="10">
    <source>
        <dbReference type="EMBL" id="CAE0506148.1"/>
    </source>
</evidence>
<dbReference type="EMBL" id="HBIP01034777">
    <property type="protein sequence ID" value="CAE0506148.1"/>
    <property type="molecule type" value="Transcribed_RNA"/>
</dbReference>
<dbReference type="GO" id="GO:0003712">
    <property type="term" value="F:transcription coregulator activity"/>
    <property type="evidence" value="ECO:0007669"/>
    <property type="project" value="InterPro"/>
</dbReference>
<dbReference type="InterPro" id="IPR038566">
    <property type="entry name" value="Mediator_Med6_sf"/>
</dbReference>
<comment type="subunit">
    <text evidence="6">Component of the Mediator complex.</text>
</comment>
<evidence type="ECO:0000256" key="7">
    <source>
        <dbReference type="SAM" id="MobiDB-lite"/>
    </source>
</evidence>
<dbReference type="GO" id="GO:0016592">
    <property type="term" value="C:mediator complex"/>
    <property type="evidence" value="ECO:0007669"/>
    <property type="project" value="InterPro"/>
</dbReference>
<evidence type="ECO:0000256" key="5">
    <source>
        <dbReference type="ARBA" id="ARBA00023242"/>
    </source>
</evidence>
<evidence type="ECO:0000256" key="3">
    <source>
        <dbReference type="ARBA" id="ARBA00023015"/>
    </source>
</evidence>
<keyword evidence="5 6" id="KW-0539">Nucleus</keyword>
<feature type="compositionally biased region" description="Low complexity" evidence="7">
    <location>
        <begin position="301"/>
        <end position="310"/>
    </location>
</feature>
<dbReference type="PANTHER" id="PTHR13104">
    <property type="entry name" value="MED-6-RELATED"/>
    <property type="match status" value="1"/>
</dbReference>
<evidence type="ECO:0000256" key="1">
    <source>
        <dbReference type="ARBA" id="ARBA00004123"/>
    </source>
</evidence>
<organism evidence="8">
    <name type="scientific">Dunaliella tertiolecta</name>
    <name type="common">Green alga</name>
    <dbReference type="NCBI Taxonomy" id="3047"/>
    <lineage>
        <taxon>Eukaryota</taxon>
        <taxon>Viridiplantae</taxon>
        <taxon>Chlorophyta</taxon>
        <taxon>core chlorophytes</taxon>
        <taxon>Chlorophyceae</taxon>
        <taxon>CS clade</taxon>
        <taxon>Chlamydomonadales</taxon>
        <taxon>Dunaliellaceae</taxon>
        <taxon>Dunaliella</taxon>
    </lineage>
</organism>
<feature type="region of interest" description="Disordered" evidence="7">
    <location>
        <begin position="259"/>
        <end position="314"/>
    </location>
</feature>
<proteinExistence type="inferred from homology"/>
<dbReference type="EMBL" id="HBIP01034776">
    <property type="protein sequence ID" value="CAE0506147.1"/>
    <property type="molecule type" value="Transcribed_RNA"/>
</dbReference>
<keyword evidence="3 6" id="KW-0805">Transcription regulation</keyword>
<dbReference type="InterPro" id="IPR007018">
    <property type="entry name" value="Mediator_Med6"/>
</dbReference>
<dbReference type="AlphaFoldDB" id="A0A6S8PJQ0"/>
<dbReference type="GO" id="GO:0006357">
    <property type="term" value="P:regulation of transcription by RNA polymerase II"/>
    <property type="evidence" value="ECO:0007669"/>
    <property type="project" value="InterPro"/>
</dbReference>
<comment type="subcellular location">
    <subcellularLocation>
        <location evidence="1 6">Nucleus</location>
    </subcellularLocation>
</comment>
<comment type="function">
    <text evidence="6">Component of the Mediator complex, a coactivator involved in the regulated transcription of nearly all RNA polymerase II-dependent genes. Mediator functions as a bridge to convey information from gene-specific regulatory proteins to the basal RNA polymerase II transcription machinery. Mediator is recruited to promoters by direct interactions with regulatory proteins and serves as a scaffold for the assembly of a functional preinitiation complex with RNA polymerase II and the general transcription factors.</text>
</comment>
<dbReference type="Pfam" id="PF04934">
    <property type="entry name" value="Med6"/>
    <property type="match status" value="1"/>
</dbReference>
<evidence type="ECO:0000256" key="4">
    <source>
        <dbReference type="ARBA" id="ARBA00023163"/>
    </source>
</evidence>
<evidence type="ECO:0000313" key="9">
    <source>
        <dbReference type="EMBL" id="CAE0506147.1"/>
    </source>
</evidence>
<dbReference type="Gene3D" id="3.10.450.580">
    <property type="entry name" value="Mediator complex, subunit Med6"/>
    <property type="match status" value="1"/>
</dbReference>
<evidence type="ECO:0000313" key="8">
    <source>
        <dbReference type="EMBL" id="CAE0506146.1"/>
    </source>
</evidence>